<name>A0A1E2VAN5_9GAMM</name>
<keyword evidence="1" id="KW-1133">Transmembrane helix</keyword>
<dbReference type="InterPro" id="IPR008457">
    <property type="entry name" value="Cu-R_CopD_dom"/>
</dbReference>
<comment type="caution">
    <text evidence="3">The sequence shown here is derived from an EMBL/GenBank/DDBJ whole genome shotgun (WGS) entry which is preliminary data.</text>
</comment>
<feature type="transmembrane region" description="Helical" evidence="1">
    <location>
        <begin position="6"/>
        <end position="29"/>
    </location>
</feature>
<keyword evidence="4" id="KW-1185">Reference proteome</keyword>
<feature type="transmembrane region" description="Helical" evidence="1">
    <location>
        <begin position="50"/>
        <end position="70"/>
    </location>
</feature>
<feature type="domain" description="Copper resistance protein D" evidence="2">
    <location>
        <begin position="45"/>
        <end position="139"/>
    </location>
</feature>
<dbReference type="Proteomes" id="UP000094291">
    <property type="component" value="Unassembled WGS sequence"/>
</dbReference>
<organism evidence="3 4">
    <name type="scientific">Terasakiispira papahanaumokuakeensis</name>
    <dbReference type="NCBI Taxonomy" id="197479"/>
    <lineage>
        <taxon>Bacteria</taxon>
        <taxon>Pseudomonadati</taxon>
        <taxon>Pseudomonadota</taxon>
        <taxon>Gammaproteobacteria</taxon>
        <taxon>Oceanospirillales</taxon>
        <taxon>Terasakiispira</taxon>
    </lineage>
</organism>
<evidence type="ECO:0000259" key="2">
    <source>
        <dbReference type="Pfam" id="PF05425"/>
    </source>
</evidence>
<feature type="transmembrane region" description="Helical" evidence="1">
    <location>
        <begin position="82"/>
        <end position="102"/>
    </location>
</feature>
<sequence>MYGLLLTLHLLAASIWTGGHIILSLIILPRVLKERSPERLLAFESAYEKIGMPALVVQIVTGLTLAYQMLPHIPSWFDMSIPIAHGIVAKLILLGLTVVFALDARLRVVPKLSPANLNDMAFHIIAVTIFSILFVIVGVSFRAGWWF</sequence>
<accession>A0A1E2VAN5</accession>
<dbReference type="OrthoDB" id="1162754at2"/>
<keyword evidence="1" id="KW-0812">Transmembrane</keyword>
<dbReference type="AlphaFoldDB" id="A0A1E2VAN5"/>
<reference evidence="3 4" key="1">
    <citation type="submission" date="2016-08" db="EMBL/GenBank/DDBJ databases">
        <authorList>
            <person name="Seilhamer J.J."/>
        </authorList>
    </citation>
    <scope>NUCLEOTIDE SEQUENCE [LARGE SCALE GENOMIC DNA]</scope>
    <source>
        <strain evidence="3 4">PH27A</strain>
    </source>
</reference>
<evidence type="ECO:0000313" key="4">
    <source>
        <dbReference type="Proteomes" id="UP000094291"/>
    </source>
</evidence>
<evidence type="ECO:0000313" key="3">
    <source>
        <dbReference type="EMBL" id="ODC03896.1"/>
    </source>
</evidence>
<dbReference type="EMBL" id="MDTQ01000001">
    <property type="protein sequence ID" value="ODC03896.1"/>
    <property type="molecule type" value="Genomic_DNA"/>
</dbReference>
<dbReference type="RefSeq" id="WP_068998519.1">
    <property type="nucleotide sequence ID" value="NZ_MDTQ01000001.1"/>
</dbReference>
<gene>
    <name evidence="3" type="ORF">BFW38_10415</name>
</gene>
<dbReference type="GO" id="GO:0016020">
    <property type="term" value="C:membrane"/>
    <property type="evidence" value="ECO:0007669"/>
    <property type="project" value="InterPro"/>
</dbReference>
<proteinExistence type="predicted"/>
<feature type="transmembrane region" description="Helical" evidence="1">
    <location>
        <begin position="122"/>
        <end position="145"/>
    </location>
</feature>
<evidence type="ECO:0000256" key="1">
    <source>
        <dbReference type="SAM" id="Phobius"/>
    </source>
</evidence>
<dbReference type="Pfam" id="PF05425">
    <property type="entry name" value="CopD"/>
    <property type="match status" value="1"/>
</dbReference>
<keyword evidence="1" id="KW-0472">Membrane</keyword>
<protein>
    <submittedName>
        <fullName evidence="3">Copper resistance protein CopD</fullName>
    </submittedName>
</protein>